<dbReference type="InterPro" id="IPR029479">
    <property type="entry name" value="Nitroreductase"/>
</dbReference>
<dbReference type="InterPro" id="IPR050627">
    <property type="entry name" value="Nitroreductase/BluB"/>
</dbReference>
<accession>A0A075LRL5</accession>
<sequence length="202" mass="23348">MELSEAINMRTSVRYYEDREVEEEKIRALIDAAIRAPTASGLENWLFVIYGSEEARKKAHELTARGMVKYYESFGLPEEKIERLKKRMYEEGMYRAPLYIGIFIDRNVRFLKGEEFDELELLWSVESAAMAIQNLMLKAVELGLGTCYIGVANFKGIEEEFKAMAGIGENYFLVGLITVGYPKEDIKPRKRKKSFEKVVKFV</sequence>
<dbReference type="InterPro" id="IPR000415">
    <property type="entry name" value="Nitroreductase-like"/>
</dbReference>
<organism evidence="5 6">
    <name type="scientific">Palaeococcus pacificus DY20341</name>
    <dbReference type="NCBI Taxonomy" id="1343739"/>
    <lineage>
        <taxon>Archaea</taxon>
        <taxon>Methanobacteriati</taxon>
        <taxon>Methanobacteriota</taxon>
        <taxon>Thermococci</taxon>
        <taxon>Thermococcales</taxon>
        <taxon>Thermococcaceae</taxon>
        <taxon>Palaeococcus</taxon>
    </lineage>
</organism>
<keyword evidence="6" id="KW-1185">Reference proteome</keyword>
<dbReference type="AlphaFoldDB" id="A0A075LRL5"/>
<dbReference type="EMBL" id="CP006019">
    <property type="protein sequence ID" value="AIF69390.1"/>
    <property type="molecule type" value="Genomic_DNA"/>
</dbReference>
<name>A0A075LRL5_9EURY</name>
<evidence type="ECO:0000313" key="6">
    <source>
        <dbReference type="Proteomes" id="UP000027981"/>
    </source>
</evidence>
<evidence type="ECO:0000256" key="3">
    <source>
        <dbReference type="ARBA" id="ARBA00023002"/>
    </source>
</evidence>
<dbReference type="CDD" id="cd02062">
    <property type="entry name" value="Nitro_FMN_reductase"/>
    <property type="match status" value="1"/>
</dbReference>
<dbReference type="GO" id="GO:0016491">
    <property type="term" value="F:oxidoreductase activity"/>
    <property type="evidence" value="ECO:0007669"/>
    <property type="project" value="UniProtKB-KW"/>
</dbReference>
<evidence type="ECO:0000313" key="5">
    <source>
        <dbReference type="EMBL" id="AIF69390.1"/>
    </source>
</evidence>
<dbReference type="OrthoDB" id="287850at2157"/>
<dbReference type="Gene3D" id="3.40.109.10">
    <property type="entry name" value="NADH Oxidase"/>
    <property type="match status" value="1"/>
</dbReference>
<reference evidence="5 6" key="2">
    <citation type="journal article" date="2015" name="Genome Announc.">
        <title>Complete Genome Sequence of Hyperthermophilic Piezophilic Archaeon Palaeococcus pacificus DY20341T, Isolated from Deep-Sea Hydrothermal Sediments.</title>
        <authorList>
            <person name="Zeng X."/>
            <person name="Jebbar M."/>
            <person name="Shao Z."/>
        </authorList>
    </citation>
    <scope>NUCLEOTIDE SEQUENCE [LARGE SCALE GENOMIC DNA]</scope>
    <source>
        <strain evidence="5 6">DY20341</strain>
    </source>
</reference>
<evidence type="ECO:0000256" key="2">
    <source>
        <dbReference type="ARBA" id="ARBA00022643"/>
    </source>
</evidence>
<dbReference type="eggNOG" id="arCOG00288">
    <property type="taxonomic scope" value="Archaea"/>
</dbReference>
<keyword evidence="2" id="KW-0288">FMN</keyword>
<dbReference type="PANTHER" id="PTHR23026">
    <property type="entry name" value="NADPH NITROREDUCTASE"/>
    <property type="match status" value="1"/>
</dbReference>
<dbReference type="RefSeq" id="WP_048164951.1">
    <property type="nucleotide sequence ID" value="NZ_CP006019.1"/>
</dbReference>
<feature type="domain" description="Nitroreductase" evidence="4">
    <location>
        <begin position="8"/>
        <end position="181"/>
    </location>
</feature>
<dbReference type="KEGG" id="ppac:PAP_04895"/>
<dbReference type="STRING" id="1343739.PAP_04895"/>
<keyword evidence="1" id="KW-0285">Flavoprotein</keyword>
<dbReference type="Proteomes" id="UP000027981">
    <property type="component" value="Chromosome"/>
</dbReference>
<keyword evidence="3" id="KW-0560">Oxidoreductase</keyword>
<dbReference type="Pfam" id="PF00881">
    <property type="entry name" value="Nitroreductase"/>
    <property type="match status" value="1"/>
</dbReference>
<evidence type="ECO:0000259" key="4">
    <source>
        <dbReference type="Pfam" id="PF00881"/>
    </source>
</evidence>
<dbReference type="SUPFAM" id="SSF55469">
    <property type="entry name" value="FMN-dependent nitroreductase-like"/>
    <property type="match status" value="1"/>
</dbReference>
<protein>
    <recommendedName>
        <fullName evidence="4">Nitroreductase domain-containing protein</fullName>
    </recommendedName>
</protein>
<dbReference type="PANTHER" id="PTHR23026:SF90">
    <property type="entry name" value="IODOTYROSINE DEIODINASE 1"/>
    <property type="match status" value="1"/>
</dbReference>
<reference evidence="6" key="1">
    <citation type="submission" date="2013-06" db="EMBL/GenBank/DDBJ databases">
        <title>Complete Genome Sequence of Hyperthermophilic Palaeococcus pacificus DY20341T, Isolated from a Deep-Sea Hydrothermal Sediments.</title>
        <authorList>
            <person name="Zeng X."/>
            <person name="Shao Z."/>
        </authorList>
    </citation>
    <scope>NUCLEOTIDE SEQUENCE [LARGE SCALE GENOMIC DNA]</scope>
    <source>
        <strain evidence="6">DY20341</strain>
    </source>
</reference>
<dbReference type="GeneID" id="24842102"/>
<evidence type="ECO:0000256" key="1">
    <source>
        <dbReference type="ARBA" id="ARBA00022630"/>
    </source>
</evidence>
<dbReference type="HOGENOM" id="CLU_070764_7_2_2"/>
<proteinExistence type="predicted"/>
<gene>
    <name evidence="5" type="ORF">PAP_04895</name>
</gene>